<accession>A0A1F6CI06</accession>
<name>A0A1F6CI06_9BACT</name>
<keyword evidence="1" id="KW-0813">Transport</keyword>
<dbReference type="HAMAP" id="MF_02088">
    <property type="entry name" value="Q_prec_transport"/>
    <property type="match status" value="1"/>
</dbReference>
<dbReference type="EMBL" id="MFKU01000011">
    <property type="protein sequence ID" value="OGG48492.1"/>
    <property type="molecule type" value="Genomic_DNA"/>
</dbReference>
<dbReference type="InterPro" id="IPR003744">
    <property type="entry name" value="YhhQ"/>
</dbReference>
<comment type="similarity">
    <text evidence="1">Belongs to the vitamin uptake transporter (VUT/ECF) (TC 2.A.88) family. Q precursor transporter subfamily.</text>
</comment>
<reference evidence="2 3" key="1">
    <citation type="journal article" date="2016" name="Nat. Commun.">
        <title>Thousands of microbial genomes shed light on interconnected biogeochemical processes in an aquifer system.</title>
        <authorList>
            <person name="Anantharaman K."/>
            <person name="Brown C.T."/>
            <person name="Hug L.A."/>
            <person name="Sharon I."/>
            <person name="Castelle C.J."/>
            <person name="Probst A.J."/>
            <person name="Thomas B.C."/>
            <person name="Singh A."/>
            <person name="Wilkins M.J."/>
            <person name="Karaoz U."/>
            <person name="Brodie E.L."/>
            <person name="Williams K.H."/>
            <person name="Hubbard S.S."/>
            <person name="Banfield J.F."/>
        </authorList>
    </citation>
    <scope>NUCLEOTIDE SEQUENCE [LARGE SCALE GENOMIC DNA]</scope>
</reference>
<feature type="transmembrane region" description="Helical" evidence="1">
    <location>
        <begin position="40"/>
        <end position="62"/>
    </location>
</feature>
<feature type="transmembrane region" description="Helical" evidence="1">
    <location>
        <begin position="74"/>
        <end position="92"/>
    </location>
</feature>
<sequence>METEPRGDIVNRSKYILYISILFVAVLMIANTVAVKIVQIGPFSIAGGILVFPVSYIFGDILTEVYGYKASRKIIWSGLAALVLMSLVYWLVQVMPAAPFWQNQNAYDLILGAVPRIVLGSIIGYFAGEFSNSYVLSRMKIWTNGKHLWMRTIGSTVVGEGVDTVLFTFIAFYGVFPLAALLTVLVSGYLLKVAYEIVVTPITYLIVNWLKRAEGMDIYDRGIDYNPFTLAE</sequence>
<dbReference type="Proteomes" id="UP000178815">
    <property type="component" value="Unassembled WGS sequence"/>
</dbReference>
<dbReference type="PANTHER" id="PTHR34300">
    <property type="entry name" value="QUEUOSINE PRECURSOR TRANSPORTER-RELATED"/>
    <property type="match status" value="1"/>
</dbReference>
<feature type="transmembrane region" description="Helical" evidence="1">
    <location>
        <begin position="148"/>
        <end position="173"/>
    </location>
</feature>
<comment type="caution">
    <text evidence="2">The sequence shown here is derived from an EMBL/GenBank/DDBJ whole genome shotgun (WGS) entry which is preliminary data.</text>
</comment>
<keyword evidence="1" id="KW-1133">Transmembrane helix</keyword>
<feature type="transmembrane region" description="Helical" evidence="1">
    <location>
        <begin position="179"/>
        <end position="207"/>
    </location>
</feature>
<dbReference type="PANTHER" id="PTHR34300:SF2">
    <property type="entry name" value="QUEUOSINE PRECURSOR TRANSPORTER-RELATED"/>
    <property type="match status" value="1"/>
</dbReference>
<protein>
    <recommendedName>
        <fullName evidence="1">Probable queuosine precursor transporter</fullName>
        <shortName evidence="1">Q precursor transporter</shortName>
    </recommendedName>
</protein>
<evidence type="ECO:0000313" key="3">
    <source>
        <dbReference type="Proteomes" id="UP000178815"/>
    </source>
</evidence>
<evidence type="ECO:0000313" key="2">
    <source>
        <dbReference type="EMBL" id="OGG48492.1"/>
    </source>
</evidence>
<dbReference type="GO" id="GO:0022857">
    <property type="term" value="F:transmembrane transporter activity"/>
    <property type="evidence" value="ECO:0007669"/>
    <property type="project" value="UniProtKB-UniRule"/>
</dbReference>
<dbReference type="Pfam" id="PF02592">
    <property type="entry name" value="Vut_1"/>
    <property type="match status" value="1"/>
</dbReference>
<dbReference type="AlphaFoldDB" id="A0A1F6CI06"/>
<comment type="function">
    <text evidence="1">Involved in the import of queuosine (Q) precursors, required for Q precursor salvage.</text>
</comment>
<keyword evidence="1" id="KW-1003">Cell membrane</keyword>
<comment type="subcellular location">
    <subcellularLocation>
        <location evidence="1">Cell membrane</location>
        <topology evidence="1">Multi-pass membrane protein</topology>
    </subcellularLocation>
</comment>
<keyword evidence="1" id="KW-0812">Transmembrane</keyword>
<gene>
    <name evidence="2" type="ORF">A2678_03265</name>
</gene>
<organism evidence="2 3">
    <name type="scientific">Candidatus Kaiserbacteria bacterium RIFCSPHIGHO2_01_FULL_53_31</name>
    <dbReference type="NCBI Taxonomy" id="1798481"/>
    <lineage>
        <taxon>Bacteria</taxon>
        <taxon>Candidatus Kaiseribacteriota</taxon>
    </lineage>
</organism>
<proteinExistence type="inferred from homology"/>
<dbReference type="STRING" id="1798481.A2678_03265"/>
<feature type="transmembrane region" description="Helical" evidence="1">
    <location>
        <begin position="15"/>
        <end position="34"/>
    </location>
</feature>
<dbReference type="GO" id="GO:0005886">
    <property type="term" value="C:plasma membrane"/>
    <property type="evidence" value="ECO:0007669"/>
    <property type="project" value="UniProtKB-SubCell"/>
</dbReference>
<dbReference type="NCBIfam" id="TIGR00697">
    <property type="entry name" value="queuosine precursor transporter"/>
    <property type="match status" value="1"/>
</dbReference>
<keyword evidence="1" id="KW-0472">Membrane</keyword>
<evidence type="ECO:0000256" key="1">
    <source>
        <dbReference type="HAMAP-Rule" id="MF_02088"/>
    </source>
</evidence>